<gene>
    <name evidence="2" type="ORF">O181_093018</name>
</gene>
<dbReference type="EMBL" id="AVOT02059669">
    <property type="protein sequence ID" value="MBW0553303.1"/>
    <property type="molecule type" value="Genomic_DNA"/>
</dbReference>
<comment type="caution">
    <text evidence="2">The sequence shown here is derived from an EMBL/GenBank/DDBJ whole genome shotgun (WGS) entry which is preliminary data.</text>
</comment>
<evidence type="ECO:0000313" key="2">
    <source>
        <dbReference type="EMBL" id="MBW0553303.1"/>
    </source>
</evidence>
<dbReference type="AlphaFoldDB" id="A0A9Q3J0F5"/>
<organism evidence="2 3">
    <name type="scientific">Austropuccinia psidii MF-1</name>
    <dbReference type="NCBI Taxonomy" id="1389203"/>
    <lineage>
        <taxon>Eukaryota</taxon>
        <taxon>Fungi</taxon>
        <taxon>Dikarya</taxon>
        <taxon>Basidiomycota</taxon>
        <taxon>Pucciniomycotina</taxon>
        <taxon>Pucciniomycetes</taxon>
        <taxon>Pucciniales</taxon>
        <taxon>Sphaerophragmiaceae</taxon>
        <taxon>Austropuccinia</taxon>
    </lineage>
</organism>
<name>A0A9Q3J0F5_9BASI</name>
<dbReference type="Proteomes" id="UP000765509">
    <property type="component" value="Unassembled WGS sequence"/>
</dbReference>
<keyword evidence="3" id="KW-1185">Reference proteome</keyword>
<sequence>MRTTSILHPNENPSSQSSTFPSLDQSRHQQSQIGIKSLFLQSSLKKKRNGKSLEYCISRSREENYHIWWSGKVSVKTQKDIPGNQPKTSGVSLNLSRTFTLCILTIQEQIIEELELIYGALWGE</sequence>
<proteinExistence type="predicted"/>
<reference evidence="2" key="1">
    <citation type="submission" date="2021-03" db="EMBL/GenBank/DDBJ databases">
        <title>Draft genome sequence of rust myrtle Austropuccinia psidii MF-1, a brazilian biotype.</title>
        <authorList>
            <person name="Quecine M.C."/>
            <person name="Pachon D.M.R."/>
            <person name="Bonatelli M.L."/>
            <person name="Correr F.H."/>
            <person name="Franceschini L.M."/>
            <person name="Leite T.F."/>
            <person name="Margarido G.R.A."/>
            <person name="Almeida C.A."/>
            <person name="Ferrarezi J.A."/>
            <person name="Labate C.A."/>
        </authorList>
    </citation>
    <scope>NUCLEOTIDE SEQUENCE</scope>
    <source>
        <strain evidence="2">MF-1</strain>
    </source>
</reference>
<accession>A0A9Q3J0F5</accession>
<protein>
    <submittedName>
        <fullName evidence="2">Uncharacterized protein</fullName>
    </submittedName>
</protein>
<evidence type="ECO:0000256" key="1">
    <source>
        <dbReference type="SAM" id="MobiDB-lite"/>
    </source>
</evidence>
<feature type="region of interest" description="Disordered" evidence="1">
    <location>
        <begin position="1"/>
        <end position="31"/>
    </location>
</feature>
<evidence type="ECO:0000313" key="3">
    <source>
        <dbReference type="Proteomes" id="UP000765509"/>
    </source>
</evidence>